<feature type="compositionally biased region" description="Low complexity" evidence="1">
    <location>
        <begin position="244"/>
        <end position="269"/>
    </location>
</feature>
<feature type="compositionally biased region" description="Basic residues" evidence="1">
    <location>
        <begin position="58"/>
        <end position="67"/>
    </location>
</feature>
<evidence type="ECO:0000256" key="1">
    <source>
        <dbReference type="SAM" id="MobiDB-lite"/>
    </source>
</evidence>
<comment type="caution">
    <text evidence="2">The sequence shown here is derived from an EMBL/GenBank/DDBJ whole genome shotgun (WGS) entry which is preliminary data.</text>
</comment>
<gene>
    <name evidence="2" type="ORF">ACHAWU_004815</name>
</gene>
<name>A0ABD3M3K1_9STRA</name>
<dbReference type="AlphaFoldDB" id="A0ABD3M3K1"/>
<feature type="region of interest" description="Disordered" evidence="1">
    <location>
        <begin position="365"/>
        <end position="388"/>
    </location>
</feature>
<dbReference type="EMBL" id="JALLBG020000237">
    <property type="protein sequence ID" value="KAL3758177.1"/>
    <property type="molecule type" value="Genomic_DNA"/>
</dbReference>
<feature type="region of interest" description="Disordered" evidence="1">
    <location>
        <begin position="55"/>
        <end position="113"/>
    </location>
</feature>
<feature type="region of interest" description="Disordered" evidence="1">
    <location>
        <begin position="768"/>
        <end position="850"/>
    </location>
</feature>
<feature type="region of interest" description="Disordered" evidence="1">
    <location>
        <begin position="235"/>
        <end position="316"/>
    </location>
</feature>
<proteinExistence type="predicted"/>
<reference evidence="2 3" key="1">
    <citation type="submission" date="2024-10" db="EMBL/GenBank/DDBJ databases">
        <title>Updated reference genomes for cyclostephanoid diatoms.</title>
        <authorList>
            <person name="Roberts W.R."/>
            <person name="Alverson A.J."/>
        </authorList>
    </citation>
    <scope>NUCLEOTIDE SEQUENCE [LARGE SCALE GENOMIC DNA]</scope>
    <source>
        <strain evidence="2 3">AJA232-27</strain>
    </source>
</reference>
<evidence type="ECO:0000313" key="2">
    <source>
        <dbReference type="EMBL" id="KAL3758177.1"/>
    </source>
</evidence>
<keyword evidence="3" id="KW-1185">Reference proteome</keyword>
<sequence length="893" mass="95972">MAKGTAPLSPSIRLQNQEMKYIRGIHRHRVCIVQRLVVVAIAALSIRSSIDAASASTSKHHHAHSRNHAYSTTQQLPARRYHESSSSSSLTSAYQHNYHPRRRQQLQEQSSSVSEPHSLTLHLTFDSHPEEVSWKFQNARTQKVLDGVGFGVYDADMVGQTVQESINILNDLDYEGDANYTSRDYRFVIYDRGGNGICCTNGNGKYEIYSKGSVVAEGSAFGSIEERLFSIDPRDYLGEEEDGSQTTTTTTTTITASVSSTSLSPSVSVGDISSPAPSGGNNTIANDANTIANNNSTNQQQPSLKPTSKPQEQSAKDQTWWFCGISWDWVTSHCDEAKPCPGGDAVDCPANQACFASTPCTLAPSERPSTDPSSMPSEVPSPSPTKAPWSEAALIGFLNGESDNNENDDAGNTAAATNSKNTTEVNEILENDTQYVVLQYHFYCGISWTHADETCDVYCPSGDKSDCPSGQECFANTRCDGRITASPTSVPASGVNVTDSTNIPGEDLCSLCDGKLLEPDKSITFQQETTTCGSLDAMLISAMQAEDNPAVQSATCNSVRAMYKNDCCTEECQLCETSGGKLLDLKGDVVVQQGGYDASCHDISVMLSTSYSAKESVCADARTELAGKCCYQQCALCGDQSESESTFWFNTVIYQGLTTTCLGLDYLLRAEQLMDGSDRCSGLQAQYTNQCCFQTANSCQLCDAEGEVQYELDPNKIVAVKGSSTTKPCSAVNFSMAKYQKSDALCMEERQNYFGECCVLNNDAGTDPTSTGGSEVTNSSPLAPSAGPNTANYSPPTAAAGGVPGSNSSSNGDAGEVSTTVVGETARENITDGSRGQSVTDAPSQSTFWGSSSEFDWEQVWDPPDRNGGLYIHRIAPILRCGLFIQLLLVFVD</sequence>
<feature type="compositionally biased region" description="Low complexity" evidence="1">
    <location>
        <begin position="798"/>
        <end position="812"/>
    </location>
</feature>
<feature type="compositionally biased region" description="Polar residues" evidence="1">
    <location>
        <begin position="831"/>
        <end position="850"/>
    </location>
</feature>
<evidence type="ECO:0000313" key="3">
    <source>
        <dbReference type="Proteomes" id="UP001530293"/>
    </source>
</evidence>
<feature type="region of interest" description="Disordered" evidence="1">
    <location>
        <begin position="399"/>
        <end position="418"/>
    </location>
</feature>
<dbReference type="Proteomes" id="UP001530293">
    <property type="component" value="Unassembled WGS sequence"/>
</dbReference>
<accession>A0ABD3M3K1</accession>
<feature type="compositionally biased region" description="Low complexity" evidence="1">
    <location>
        <begin position="281"/>
        <end position="301"/>
    </location>
</feature>
<organism evidence="2 3">
    <name type="scientific">Discostella pseudostelligera</name>
    <dbReference type="NCBI Taxonomy" id="259834"/>
    <lineage>
        <taxon>Eukaryota</taxon>
        <taxon>Sar</taxon>
        <taxon>Stramenopiles</taxon>
        <taxon>Ochrophyta</taxon>
        <taxon>Bacillariophyta</taxon>
        <taxon>Coscinodiscophyceae</taxon>
        <taxon>Thalassiosirophycidae</taxon>
        <taxon>Stephanodiscales</taxon>
        <taxon>Stephanodiscaceae</taxon>
        <taxon>Discostella</taxon>
    </lineage>
</organism>
<feature type="compositionally biased region" description="Polar residues" evidence="1">
    <location>
        <begin position="768"/>
        <end position="795"/>
    </location>
</feature>
<feature type="compositionally biased region" description="Polar residues" evidence="1">
    <location>
        <begin position="302"/>
        <end position="316"/>
    </location>
</feature>
<protein>
    <submittedName>
        <fullName evidence="2">Uncharacterized protein</fullName>
    </submittedName>
</protein>